<proteinExistence type="predicted"/>
<evidence type="ECO:0000256" key="1">
    <source>
        <dbReference type="SAM" id="Phobius"/>
    </source>
</evidence>
<feature type="transmembrane region" description="Helical" evidence="1">
    <location>
        <begin position="53"/>
        <end position="74"/>
    </location>
</feature>
<keyword evidence="1" id="KW-0812">Transmembrane</keyword>
<keyword evidence="1" id="KW-0472">Membrane</keyword>
<keyword evidence="3" id="KW-1185">Reference proteome</keyword>
<accession>A0A251ZSL6</accession>
<dbReference type="AlphaFoldDB" id="A0A251ZSL6"/>
<evidence type="ECO:0000313" key="2">
    <source>
        <dbReference type="EMBL" id="OUI77660.1"/>
    </source>
</evidence>
<feature type="transmembrane region" description="Helical" evidence="1">
    <location>
        <begin position="12"/>
        <end position="33"/>
    </location>
</feature>
<dbReference type="Proteomes" id="UP000194946">
    <property type="component" value="Unassembled WGS sequence"/>
</dbReference>
<protein>
    <submittedName>
        <fullName evidence="2">Uncharacterized protein</fullName>
    </submittedName>
</protein>
<comment type="caution">
    <text evidence="2">The sequence shown here is derived from an EMBL/GenBank/DDBJ whole genome shotgun (WGS) entry which is preliminary data.</text>
</comment>
<keyword evidence="1" id="KW-1133">Transmembrane helix</keyword>
<evidence type="ECO:0000313" key="3">
    <source>
        <dbReference type="Proteomes" id="UP000194946"/>
    </source>
</evidence>
<organism evidence="2 3">
    <name type="scientific">Commensalibacter intestini</name>
    <dbReference type="NCBI Taxonomy" id="479936"/>
    <lineage>
        <taxon>Bacteria</taxon>
        <taxon>Pseudomonadati</taxon>
        <taxon>Pseudomonadota</taxon>
        <taxon>Alphaproteobacteria</taxon>
        <taxon>Acetobacterales</taxon>
        <taxon>Acetobacteraceae</taxon>
    </lineage>
</organism>
<sequence>MLPKNIKSNWFICRLLAVCFGFLGIAIGAFEIIQRHTYIDKGIVDIDNYQSLGIDMGLMGCFIGLISALFGMVVHKLKYLSV</sequence>
<name>A0A251ZSL6_9PROT</name>
<gene>
    <name evidence="2" type="ORF">HK18_03595</name>
</gene>
<reference evidence="3" key="1">
    <citation type="submission" date="2014-06" db="EMBL/GenBank/DDBJ databases">
        <authorList>
            <person name="Winans N.J."/>
            <person name="Newell P.D."/>
            <person name="Douglas A.E."/>
        </authorList>
    </citation>
    <scope>NUCLEOTIDE SEQUENCE [LARGE SCALE GENOMIC DNA]</scope>
    <source>
        <strain evidence="3">DmL_052</strain>
    </source>
</reference>
<dbReference type="EMBL" id="JOPB01000024">
    <property type="protein sequence ID" value="OUI77660.1"/>
    <property type="molecule type" value="Genomic_DNA"/>
</dbReference>